<accession>A0AAE0ZD05</accession>
<sequence>MFPSPITRKSEDGAVLGELDNETNINKAVYAYGTSIRLFTARYHRTLFRKLVKKYVKSEALLVIEQKDVGNVQLSEKQSIKDVSMLEHLWSQSIISTV</sequence>
<protein>
    <submittedName>
        <fullName evidence="1">Uncharacterized protein</fullName>
    </submittedName>
</protein>
<keyword evidence="2" id="KW-1185">Reference proteome</keyword>
<evidence type="ECO:0000313" key="1">
    <source>
        <dbReference type="EMBL" id="KAK3766641.1"/>
    </source>
</evidence>
<organism evidence="1 2">
    <name type="scientific">Elysia crispata</name>
    <name type="common">lettuce slug</name>
    <dbReference type="NCBI Taxonomy" id="231223"/>
    <lineage>
        <taxon>Eukaryota</taxon>
        <taxon>Metazoa</taxon>
        <taxon>Spiralia</taxon>
        <taxon>Lophotrochozoa</taxon>
        <taxon>Mollusca</taxon>
        <taxon>Gastropoda</taxon>
        <taxon>Heterobranchia</taxon>
        <taxon>Euthyneura</taxon>
        <taxon>Panpulmonata</taxon>
        <taxon>Sacoglossa</taxon>
        <taxon>Placobranchoidea</taxon>
        <taxon>Plakobranchidae</taxon>
        <taxon>Elysia</taxon>
    </lineage>
</organism>
<reference evidence="1" key="1">
    <citation type="journal article" date="2023" name="G3 (Bethesda)">
        <title>A reference genome for the long-term kleptoplast-retaining sea slug Elysia crispata morphotype clarki.</title>
        <authorList>
            <person name="Eastman K.E."/>
            <person name="Pendleton A.L."/>
            <person name="Shaikh M.A."/>
            <person name="Suttiyut T."/>
            <person name="Ogas R."/>
            <person name="Tomko P."/>
            <person name="Gavelis G."/>
            <person name="Widhalm J.R."/>
            <person name="Wisecaver J.H."/>
        </authorList>
    </citation>
    <scope>NUCLEOTIDE SEQUENCE</scope>
    <source>
        <strain evidence="1">ECLA1</strain>
    </source>
</reference>
<dbReference type="Proteomes" id="UP001283361">
    <property type="component" value="Unassembled WGS sequence"/>
</dbReference>
<name>A0AAE0ZD05_9GAST</name>
<evidence type="ECO:0000313" key="2">
    <source>
        <dbReference type="Proteomes" id="UP001283361"/>
    </source>
</evidence>
<gene>
    <name evidence="1" type="ORF">RRG08_042420</name>
</gene>
<dbReference type="EMBL" id="JAWDGP010004208">
    <property type="protein sequence ID" value="KAK3766641.1"/>
    <property type="molecule type" value="Genomic_DNA"/>
</dbReference>
<proteinExistence type="predicted"/>
<dbReference type="AlphaFoldDB" id="A0AAE0ZD05"/>
<comment type="caution">
    <text evidence="1">The sequence shown here is derived from an EMBL/GenBank/DDBJ whole genome shotgun (WGS) entry which is preliminary data.</text>
</comment>